<sequence>MSDILDLSAAQAIAAIDAGELDPADLFEAYRAASAAEDLGALSWVADAAPADLAALREQPLRGLPLAVKDLFCTEGVPSQAGSKILEGYLPPYTATVVQRLQDAGSSLLSKTHQDEFAMGSSTENCAFGPTRNPWDTTRVPGGSSGGSSAAVAAGLAPWALGTDTGGSIRQPAALCGIVGLKPTYGACSRFGMIAFASSLDQAGPFARDVTDTALLYAHMHGRDPRDATSVGLPEATVLPTAQRLDGITLGVPKDVERDGIEPGVRAAFDAALQTARDLGAEIREVELPHAEYGIAAYYVLAPAEASSNLARFDGVRYGLRTEAPDLLSMYTRTRHDGFGPEVKRRILIGTYALSSGYYDAYYASAQKVRTLIRRDLDAAFADVDLIVTPTTPGVAFPLGSKTDDPLSMYLEDYFTVPFSLAGVPAISIPCGLSEGLPVGLQLAGPAFSENRILDAAFALEGALGFDGSVARKGGAA</sequence>
<dbReference type="GO" id="GO:0016740">
    <property type="term" value="F:transferase activity"/>
    <property type="evidence" value="ECO:0007669"/>
    <property type="project" value="UniProtKB-KW"/>
</dbReference>
<feature type="active site" description="Acyl-ester intermediate" evidence="8">
    <location>
        <position position="168"/>
    </location>
</feature>
<comment type="catalytic activity">
    <reaction evidence="7 8">
        <text>L-glutamyl-tRNA(Gln) + L-glutamine + ATP + H2O = L-glutaminyl-tRNA(Gln) + L-glutamate + ADP + phosphate + H(+)</text>
        <dbReference type="Rhea" id="RHEA:17521"/>
        <dbReference type="Rhea" id="RHEA-COMP:9681"/>
        <dbReference type="Rhea" id="RHEA-COMP:9684"/>
        <dbReference type="ChEBI" id="CHEBI:15377"/>
        <dbReference type="ChEBI" id="CHEBI:15378"/>
        <dbReference type="ChEBI" id="CHEBI:29985"/>
        <dbReference type="ChEBI" id="CHEBI:30616"/>
        <dbReference type="ChEBI" id="CHEBI:43474"/>
        <dbReference type="ChEBI" id="CHEBI:58359"/>
        <dbReference type="ChEBI" id="CHEBI:78520"/>
        <dbReference type="ChEBI" id="CHEBI:78521"/>
        <dbReference type="ChEBI" id="CHEBI:456216"/>
        <dbReference type="EC" id="6.3.5.7"/>
    </reaction>
</comment>
<evidence type="ECO:0000256" key="6">
    <source>
        <dbReference type="ARBA" id="ARBA00025295"/>
    </source>
</evidence>
<dbReference type="InterPro" id="IPR020556">
    <property type="entry name" value="Amidase_CS"/>
</dbReference>
<evidence type="ECO:0000256" key="3">
    <source>
        <dbReference type="ARBA" id="ARBA00022741"/>
    </source>
</evidence>
<organism evidence="10 11">
    <name type="scientific">Paraconexibacter algicola</name>
    <dbReference type="NCBI Taxonomy" id="2133960"/>
    <lineage>
        <taxon>Bacteria</taxon>
        <taxon>Bacillati</taxon>
        <taxon>Actinomycetota</taxon>
        <taxon>Thermoleophilia</taxon>
        <taxon>Solirubrobacterales</taxon>
        <taxon>Paraconexibacteraceae</taxon>
        <taxon>Paraconexibacter</taxon>
    </lineage>
</organism>
<feature type="active site" description="Charge relay system" evidence="8">
    <location>
        <position position="69"/>
    </location>
</feature>
<evidence type="ECO:0000313" key="11">
    <source>
        <dbReference type="Proteomes" id="UP000240739"/>
    </source>
</evidence>
<feature type="domain" description="Amidase" evidence="9">
    <location>
        <begin position="44"/>
        <end position="454"/>
    </location>
</feature>
<dbReference type="GO" id="GO:0005524">
    <property type="term" value="F:ATP binding"/>
    <property type="evidence" value="ECO:0007669"/>
    <property type="project" value="UniProtKB-KW"/>
</dbReference>
<gene>
    <name evidence="8" type="primary">gatA</name>
    <name evidence="10" type="ORF">C7Y72_22260</name>
</gene>
<comment type="caution">
    <text evidence="10">The sequence shown here is derived from an EMBL/GenBank/DDBJ whole genome shotgun (WGS) entry which is preliminary data.</text>
</comment>
<evidence type="ECO:0000256" key="4">
    <source>
        <dbReference type="ARBA" id="ARBA00022840"/>
    </source>
</evidence>
<keyword evidence="11" id="KW-1185">Reference proteome</keyword>
<dbReference type="PANTHER" id="PTHR11895:SF151">
    <property type="entry name" value="GLUTAMYL-TRNA(GLN) AMIDOTRANSFERASE SUBUNIT A"/>
    <property type="match status" value="1"/>
</dbReference>
<keyword evidence="2 8" id="KW-0436">Ligase</keyword>
<dbReference type="RefSeq" id="WP_107571415.1">
    <property type="nucleotide sequence ID" value="NZ_PYYB01000006.1"/>
</dbReference>
<name>A0A2T4UBA8_9ACTN</name>
<comment type="similarity">
    <text evidence="1 8">Belongs to the amidase family. GatA subfamily.</text>
</comment>
<dbReference type="GO" id="GO:0050567">
    <property type="term" value="F:glutaminyl-tRNA synthase (glutamine-hydrolyzing) activity"/>
    <property type="evidence" value="ECO:0007669"/>
    <property type="project" value="UniProtKB-UniRule"/>
</dbReference>
<dbReference type="SUPFAM" id="SSF75304">
    <property type="entry name" value="Amidase signature (AS) enzymes"/>
    <property type="match status" value="1"/>
</dbReference>
<evidence type="ECO:0000256" key="1">
    <source>
        <dbReference type="ARBA" id="ARBA00008069"/>
    </source>
</evidence>
<dbReference type="InterPro" id="IPR000120">
    <property type="entry name" value="Amidase"/>
</dbReference>
<proteinExistence type="inferred from homology"/>
<feature type="active site" description="Charge relay system" evidence="8">
    <location>
        <position position="144"/>
    </location>
</feature>
<evidence type="ECO:0000256" key="2">
    <source>
        <dbReference type="ARBA" id="ARBA00022598"/>
    </source>
</evidence>
<dbReference type="InterPro" id="IPR004412">
    <property type="entry name" value="GatA"/>
</dbReference>
<evidence type="ECO:0000313" key="10">
    <source>
        <dbReference type="EMBL" id="PTL54140.1"/>
    </source>
</evidence>
<protein>
    <recommendedName>
        <fullName evidence="8">Glutamyl-tRNA(Gln) amidotransferase subunit A</fullName>
        <shortName evidence="8">Glu-ADT subunit A</shortName>
        <ecNumber evidence="8">6.3.5.7</ecNumber>
    </recommendedName>
</protein>
<keyword evidence="4 8" id="KW-0067">ATP-binding</keyword>
<reference evidence="10 11" key="1">
    <citation type="submission" date="2018-03" db="EMBL/GenBank/DDBJ databases">
        <title>Aquarubrobacter algicola gen. nov., sp. nov., a novel actinobacterium isolated from shallow eutrophic lake during the end of cyanobacterial harmful algal blooms.</title>
        <authorList>
            <person name="Chun S.J."/>
        </authorList>
    </citation>
    <scope>NUCLEOTIDE SEQUENCE [LARGE SCALE GENOMIC DNA]</scope>
    <source>
        <strain evidence="10 11">Seoho-28</strain>
    </source>
</reference>
<dbReference type="GO" id="GO:0006412">
    <property type="term" value="P:translation"/>
    <property type="evidence" value="ECO:0007669"/>
    <property type="project" value="UniProtKB-UniRule"/>
</dbReference>
<dbReference type="HAMAP" id="MF_00120">
    <property type="entry name" value="GatA"/>
    <property type="match status" value="1"/>
</dbReference>
<keyword evidence="3 8" id="KW-0547">Nucleotide-binding</keyword>
<dbReference type="NCBIfam" id="TIGR00132">
    <property type="entry name" value="gatA"/>
    <property type="match status" value="1"/>
</dbReference>
<dbReference type="InterPro" id="IPR023631">
    <property type="entry name" value="Amidase_dom"/>
</dbReference>
<evidence type="ECO:0000256" key="8">
    <source>
        <dbReference type="HAMAP-Rule" id="MF_00120"/>
    </source>
</evidence>
<evidence type="ECO:0000256" key="5">
    <source>
        <dbReference type="ARBA" id="ARBA00022917"/>
    </source>
</evidence>
<dbReference type="Gene3D" id="3.90.1300.10">
    <property type="entry name" value="Amidase signature (AS) domain"/>
    <property type="match status" value="1"/>
</dbReference>
<dbReference type="PROSITE" id="PS00571">
    <property type="entry name" value="AMIDASES"/>
    <property type="match status" value="1"/>
</dbReference>
<dbReference type="OrthoDB" id="9811471at2"/>
<dbReference type="EC" id="6.3.5.7" evidence="8"/>
<evidence type="ECO:0000256" key="7">
    <source>
        <dbReference type="ARBA" id="ARBA00047407"/>
    </source>
</evidence>
<comment type="function">
    <text evidence="6 8">Allows the formation of correctly charged Gln-tRNA(Gln) through the transamidation of misacylated Glu-tRNA(Gln) in organisms which lack glutaminyl-tRNA synthetase. The reaction takes place in the presence of glutamine and ATP through an activated gamma-phospho-Glu-tRNA(Gln).</text>
</comment>
<dbReference type="Proteomes" id="UP000240739">
    <property type="component" value="Unassembled WGS sequence"/>
</dbReference>
<dbReference type="Pfam" id="PF01425">
    <property type="entry name" value="Amidase"/>
    <property type="match status" value="1"/>
</dbReference>
<keyword evidence="5 8" id="KW-0648">Protein biosynthesis</keyword>
<comment type="subunit">
    <text evidence="8">Heterotrimer of A, B and C subunits.</text>
</comment>
<dbReference type="PANTHER" id="PTHR11895">
    <property type="entry name" value="TRANSAMIDASE"/>
    <property type="match status" value="1"/>
</dbReference>
<dbReference type="GO" id="GO:0030956">
    <property type="term" value="C:glutamyl-tRNA(Gln) amidotransferase complex"/>
    <property type="evidence" value="ECO:0007669"/>
    <property type="project" value="InterPro"/>
</dbReference>
<dbReference type="AlphaFoldDB" id="A0A2T4UBA8"/>
<evidence type="ECO:0000259" key="9">
    <source>
        <dbReference type="Pfam" id="PF01425"/>
    </source>
</evidence>
<dbReference type="InterPro" id="IPR036928">
    <property type="entry name" value="AS_sf"/>
</dbReference>
<keyword evidence="10" id="KW-0808">Transferase</keyword>
<accession>A0A2T4UBA8</accession>
<dbReference type="EMBL" id="PYYB01000006">
    <property type="protein sequence ID" value="PTL54140.1"/>
    <property type="molecule type" value="Genomic_DNA"/>
</dbReference>